<dbReference type="Gene3D" id="6.20.210.20">
    <property type="entry name" value="THAP domain"/>
    <property type="match status" value="1"/>
</dbReference>
<evidence type="ECO:0000256" key="4">
    <source>
        <dbReference type="ARBA" id="ARBA00023125"/>
    </source>
</evidence>
<evidence type="ECO:0000256" key="1">
    <source>
        <dbReference type="ARBA" id="ARBA00022723"/>
    </source>
</evidence>
<keyword evidence="2 5" id="KW-0863">Zinc-finger</keyword>
<dbReference type="GO" id="GO:0003677">
    <property type="term" value="F:DNA binding"/>
    <property type="evidence" value="ECO:0007669"/>
    <property type="project" value="UniProtKB-UniRule"/>
</dbReference>
<protein>
    <recommendedName>
        <fullName evidence="8">THAP-type domain-containing protein</fullName>
    </recommendedName>
</protein>
<proteinExistence type="evidence at transcript level"/>
<dbReference type="InterPro" id="IPR006612">
    <property type="entry name" value="THAP_Znf"/>
</dbReference>
<keyword evidence="3" id="KW-0862">Zinc</keyword>
<keyword evidence="7" id="KW-0732">Signal</keyword>
<evidence type="ECO:0000256" key="7">
    <source>
        <dbReference type="SAM" id="SignalP"/>
    </source>
</evidence>
<accession>A0A023G571</accession>
<evidence type="ECO:0000259" key="8">
    <source>
        <dbReference type="PROSITE" id="PS50950"/>
    </source>
</evidence>
<dbReference type="InterPro" id="IPR052224">
    <property type="entry name" value="THAP_domain_protein"/>
</dbReference>
<feature type="non-terminal residue" evidence="9">
    <location>
        <position position="1"/>
    </location>
</feature>
<name>A0A023G571_AMBTT</name>
<dbReference type="AlphaFoldDB" id="A0A023G571"/>
<dbReference type="PANTHER" id="PTHR46927">
    <property type="entry name" value="AGAP005574-PA"/>
    <property type="match status" value="1"/>
</dbReference>
<evidence type="ECO:0000256" key="2">
    <source>
        <dbReference type="ARBA" id="ARBA00022771"/>
    </source>
</evidence>
<feature type="signal peptide" evidence="7">
    <location>
        <begin position="1"/>
        <end position="18"/>
    </location>
</feature>
<evidence type="ECO:0000256" key="5">
    <source>
        <dbReference type="PROSITE-ProRule" id="PRU00309"/>
    </source>
</evidence>
<keyword evidence="1" id="KW-0479">Metal-binding</keyword>
<evidence type="ECO:0000256" key="6">
    <source>
        <dbReference type="SAM" id="MobiDB-lite"/>
    </source>
</evidence>
<feature type="region of interest" description="Disordered" evidence="6">
    <location>
        <begin position="120"/>
        <end position="141"/>
    </location>
</feature>
<sequence>RQVAIMLSFCAAFGCANTCGRDDVVFHTFPKDKKLSARWVSDVKRKNFVPTKSTVLCSNHFRDSDYYRSLGTMRALGIPIKSARLKPGVVPSVFPHNNNASPPPRAAFAKRKRREVLAEMLENTPPEEEATTSPPSPCEENVKIRVTEAQVVSKETADKSLQVSKKQPH</sequence>
<evidence type="ECO:0000313" key="9">
    <source>
        <dbReference type="EMBL" id="JAC27993.1"/>
    </source>
</evidence>
<organism evidence="9">
    <name type="scientific">Amblyomma triste</name>
    <name type="common">Neotropical tick</name>
    <dbReference type="NCBI Taxonomy" id="251400"/>
    <lineage>
        <taxon>Eukaryota</taxon>
        <taxon>Metazoa</taxon>
        <taxon>Ecdysozoa</taxon>
        <taxon>Arthropoda</taxon>
        <taxon>Chelicerata</taxon>
        <taxon>Arachnida</taxon>
        <taxon>Acari</taxon>
        <taxon>Parasitiformes</taxon>
        <taxon>Ixodida</taxon>
        <taxon>Ixodoidea</taxon>
        <taxon>Ixodidae</taxon>
        <taxon>Amblyomminae</taxon>
        <taxon>Amblyomma</taxon>
    </lineage>
</organism>
<dbReference type="GO" id="GO:0008270">
    <property type="term" value="F:zinc ion binding"/>
    <property type="evidence" value="ECO:0007669"/>
    <property type="project" value="UniProtKB-KW"/>
</dbReference>
<feature type="chain" id="PRO_5001521687" description="THAP-type domain-containing protein" evidence="7">
    <location>
        <begin position="19"/>
        <end position="169"/>
    </location>
</feature>
<keyword evidence="4 5" id="KW-0238">DNA-binding</keyword>
<dbReference type="InterPro" id="IPR038441">
    <property type="entry name" value="THAP_Znf_sf"/>
</dbReference>
<dbReference type="PROSITE" id="PS50950">
    <property type="entry name" value="ZF_THAP"/>
    <property type="match status" value="1"/>
</dbReference>
<feature type="domain" description="THAP-type" evidence="8">
    <location>
        <begin position="6"/>
        <end position="94"/>
    </location>
</feature>
<dbReference type="SUPFAM" id="SSF57716">
    <property type="entry name" value="Glucocorticoid receptor-like (DNA-binding domain)"/>
    <property type="match status" value="1"/>
</dbReference>
<dbReference type="Pfam" id="PF05485">
    <property type="entry name" value="THAP"/>
    <property type="match status" value="1"/>
</dbReference>
<dbReference type="PANTHER" id="PTHR46927:SF3">
    <property type="entry name" value="THAP-TYPE DOMAIN-CONTAINING PROTEIN"/>
    <property type="match status" value="1"/>
</dbReference>
<dbReference type="EMBL" id="GBBM01007425">
    <property type="protein sequence ID" value="JAC27993.1"/>
    <property type="molecule type" value="mRNA"/>
</dbReference>
<dbReference type="SMART" id="SM00980">
    <property type="entry name" value="THAP"/>
    <property type="match status" value="1"/>
</dbReference>
<dbReference type="SMART" id="SM00692">
    <property type="entry name" value="DM3"/>
    <property type="match status" value="1"/>
</dbReference>
<evidence type="ECO:0000256" key="3">
    <source>
        <dbReference type="ARBA" id="ARBA00022833"/>
    </source>
</evidence>
<reference evidence="9" key="1">
    <citation type="submission" date="2014-03" db="EMBL/GenBank/DDBJ databases">
        <title>The sialotranscriptome of Amblyomma triste, Amblyomma parvum and Amblyomma cajennense ticks, uncovered by 454-based RNA-seq.</title>
        <authorList>
            <person name="Garcia G.R."/>
            <person name="Gardinassi L.G."/>
            <person name="Ribeiro J.M."/>
            <person name="Anatriello E."/>
            <person name="Ferreira B.R."/>
            <person name="Moreira H.N."/>
            <person name="Mafra C."/>
            <person name="Olegario M.M."/>
            <person name="Szabo P.J."/>
            <person name="Miranda-Santos I.K."/>
            <person name="Maruyama S.R."/>
        </authorList>
    </citation>
    <scope>NUCLEOTIDE SEQUENCE</scope>
    <source>
        <strain evidence="9">Mato Grasso do Sul</strain>
        <tissue evidence="9">Salivary glands</tissue>
    </source>
</reference>